<dbReference type="Proteomes" id="UP001328107">
    <property type="component" value="Unassembled WGS sequence"/>
</dbReference>
<organism evidence="1 2">
    <name type="scientific">Pristionchus mayeri</name>
    <dbReference type="NCBI Taxonomy" id="1317129"/>
    <lineage>
        <taxon>Eukaryota</taxon>
        <taxon>Metazoa</taxon>
        <taxon>Ecdysozoa</taxon>
        <taxon>Nematoda</taxon>
        <taxon>Chromadorea</taxon>
        <taxon>Rhabditida</taxon>
        <taxon>Rhabditina</taxon>
        <taxon>Diplogasteromorpha</taxon>
        <taxon>Diplogasteroidea</taxon>
        <taxon>Neodiplogasteridae</taxon>
        <taxon>Pristionchus</taxon>
    </lineage>
</organism>
<evidence type="ECO:0000313" key="2">
    <source>
        <dbReference type="Proteomes" id="UP001328107"/>
    </source>
</evidence>
<gene>
    <name evidence="1" type="ORF">PMAYCL1PPCAC_01690</name>
</gene>
<evidence type="ECO:0000313" key="1">
    <source>
        <dbReference type="EMBL" id="GMR31495.1"/>
    </source>
</evidence>
<keyword evidence="2" id="KW-1185">Reference proteome</keyword>
<sequence>MADKDQMKKKYAVSDMCFICELKRRRAAMKARVPLPHLLHSLDLAHTEYERGELGEGGKLLIQWLDQEYMYTFKKGMTLEDMVLEFSDRDKSIEMHFKSPEEMKELKRDIAAYQNKKNCGGRH</sequence>
<comment type="caution">
    <text evidence="1">The sequence shown here is derived from an EMBL/GenBank/DDBJ whole genome shotgun (WGS) entry which is preliminary data.</text>
</comment>
<dbReference type="AlphaFoldDB" id="A0AAN4Z5A7"/>
<dbReference type="EMBL" id="BTRK01000001">
    <property type="protein sequence ID" value="GMR31495.1"/>
    <property type="molecule type" value="Genomic_DNA"/>
</dbReference>
<name>A0AAN4Z5A7_9BILA</name>
<proteinExistence type="predicted"/>
<accession>A0AAN4Z5A7</accession>
<reference evidence="2" key="1">
    <citation type="submission" date="2022-10" db="EMBL/GenBank/DDBJ databases">
        <title>Genome assembly of Pristionchus species.</title>
        <authorList>
            <person name="Yoshida K."/>
            <person name="Sommer R.J."/>
        </authorList>
    </citation>
    <scope>NUCLEOTIDE SEQUENCE [LARGE SCALE GENOMIC DNA]</scope>
    <source>
        <strain evidence="2">RS5460</strain>
    </source>
</reference>
<protein>
    <submittedName>
        <fullName evidence="1">Uncharacterized protein</fullName>
    </submittedName>
</protein>